<evidence type="ECO:0000256" key="1">
    <source>
        <dbReference type="SAM" id="MobiDB-lite"/>
    </source>
</evidence>
<gene>
    <name evidence="2" type="ORF">VCUG_02236</name>
</gene>
<sequence length="329" mass="38153">MSAHSMSDQFNVNNYVYKKINEEWLECRVTSVQNDLYGLYVLKTLSNLNVPADDTQIFPSTIETIRKFKISMVRYNNGFLYMPTVLKAKMVEDYERAMIGNRGGRGLAVEENVDEDEVDLLIGEKQTGGRDGDWIEEGESGRNDDRLEKGQSLKNGTDGMKDDENARSDIQGLENEVDKKNIQNDTEMNALVADEVIVGNRNENTSIYSYTKPNKSINSNITEILEEFRSFMMVNKPTIYSEELEEFIKHVMLCFKILCYYTLFTAEEKKRYGKFDLEKQCNAYHLLRLLAYMHEVLLLDVEDAGAREICFEFYVYLVDFLFVSVDEYF</sequence>
<dbReference type="AlphaFoldDB" id="L2GRK5"/>
<feature type="compositionally biased region" description="Basic and acidic residues" evidence="1">
    <location>
        <begin position="127"/>
        <end position="151"/>
    </location>
</feature>
<evidence type="ECO:0000313" key="3">
    <source>
        <dbReference type="Proteomes" id="UP000011081"/>
    </source>
</evidence>
<dbReference type="Gene3D" id="1.10.274.30">
    <property type="entry name" value="MRG domain"/>
    <property type="match status" value="1"/>
</dbReference>
<dbReference type="Proteomes" id="UP000011081">
    <property type="component" value="Unassembled WGS sequence"/>
</dbReference>
<proteinExistence type="predicted"/>
<dbReference type="STRING" id="948595.L2GRK5"/>
<dbReference type="HOGENOM" id="CLU_1005340_0_0_1"/>
<dbReference type="OMA" id="REICFEF"/>
<organism evidence="2 3">
    <name type="scientific">Vavraia culicis (isolate floridensis)</name>
    <name type="common">Microsporidian parasite</name>
    <dbReference type="NCBI Taxonomy" id="948595"/>
    <lineage>
        <taxon>Eukaryota</taxon>
        <taxon>Fungi</taxon>
        <taxon>Fungi incertae sedis</taxon>
        <taxon>Microsporidia</taxon>
        <taxon>Pleistophoridae</taxon>
        <taxon>Vavraia</taxon>
    </lineage>
</organism>
<evidence type="ECO:0000313" key="2">
    <source>
        <dbReference type="EMBL" id="ELA46269.2"/>
    </source>
</evidence>
<name>L2GRK5_VAVCU</name>
<reference evidence="3" key="1">
    <citation type="submission" date="2011-03" db="EMBL/GenBank/DDBJ databases">
        <title>The genome sequence of Vavraia culicis strain floridensis.</title>
        <authorList>
            <consortium name="The Broad Institute Genome Sequencing Platform"/>
            <person name="Cuomo C."/>
            <person name="Becnel J."/>
            <person name="Sanscrainte N."/>
            <person name="Young S.K."/>
            <person name="Zeng Q."/>
            <person name="Gargeya S."/>
            <person name="Fitzgerald M."/>
            <person name="Haas B."/>
            <person name="Abouelleil A."/>
            <person name="Alvarado L."/>
            <person name="Arachchi H.M."/>
            <person name="Berlin A."/>
            <person name="Chapman S.B."/>
            <person name="Gearin G."/>
            <person name="Goldberg J."/>
            <person name="Griggs A."/>
            <person name="Gujja S."/>
            <person name="Hansen M."/>
            <person name="Heiman D."/>
            <person name="Howarth C."/>
            <person name="Larimer J."/>
            <person name="Lui A."/>
            <person name="MacDonald P.J.P."/>
            <person name="McCowen C."/>
            <person name="Montmayeur A."/>
            <person name="Murphy C."/>
            <person name="Neiman D."/>
            <person name="Pearson M."/>
            <person name="Priest M."/>
            <person name="Roberts A."/>
            <person name="Saif S."/>
            <person name="Shea T."/>
            <person name="Sisk P."/>
            <person name="Stolte C."/>
            <person name="Sykes S."/>
            <person name="Wortman J."/>
            <person name="Nusbaum C."/>
            <person name="Birren B."/>
        </authorList>
    </citation>
    <scope>NUCLEOTIDE SEQUENCE [LARGE SCALE GENOMIC DNA]</scope>
    <source>
        <strain evidence="3">floridensis</strain>
    </source>
</reference>
<dbReference type="InterPro" id="IPR038217">
    <property type="entry name" value="MRG_C_sf"/>
</dbReference>
<dbReference type="InParanoid" id="L2GRK5"/>
<dbReference type="GeneID" id="19880100"/>
<evidence type="ECO:0008006" key="4">
    <source>
        <dbReference type="Google" id="ProtNLM"/>
    </source>
</evidence>
<protein>
    <recommendedName>
        <fullName evidence="4">MRG domain-containing protein</fullName>
    </recommendedName>
</protein>
<dbReference type="OrthoDB" id="2193523at2759"/>
<accession>L2GRK5</accession>
<dbReference type="EMBL" id="GL877453">
    <property type="protein sequence ID" value="ELA46269.2"/>
    <property type="molecule type" value="Genomic_DNA"/>
</dbReference>
<keyword evidence="3" id="KW-1185">Reference proteome</keyword>
<dbReference type="VEuPathDB" id="MicrosporidiaDB:VCUG_02236"/>
<dbReference type="RefSeq" id="XP_008075246.1">
    <property type="nucleotide sequence ID" value="XM_008077055.1"/>
</dbReference>
<feature type="region of interest" description="Disordered" evidence="1">
    <location>
        <begin position="126"/>
        <end position="167"/>
    </location>
</feature>